<evidence type="ECO:0000256" key="1">
    <source>
        <dbReference type="PROSITE-ProRule" id="PRU00169"/>
    </source>
</evidence>
<feature type="domain" description="Response regulatory" evidence="2">
    <location>
        <begin position="11"/>
        <end position="49"/>
    </location>
</feature>
<proteinExistence type="predicted"/>
<dbReference type="GO" id="GO:0003677">
    <property type="term" value="F:DNA binding"/>
    <property type="evidence" value="ECO:0007669"/>
    <property type="project" value="UniProtKB-KW"/>
</dbReference>
<reference evidence="3" key="1">
    <citation type="journal article" date="2020" name="mSystems">
        <title>Genome- and Community-Level Interaction Insights into Carbon Utilization and Element Cycling Functions of Hydrothermarchaeota in Hydrothermal Sediment.</title>
        <authorList>
            <person name="Zhou Z."/>
            <person name="Liu Y."/>
            <person name="Xu W."/>
            <person name="Pan J."/>
            <person name="Luo Z.H."/>
            <person name="Li M."/>
        </authorList>
    </citation>
    <scope>NUCLEOTIDE SEQUENCE [LARGE SCALE GENOMIC DNA]</scope>
    <source>
        <strain evidence="3">HyVt-458</strain>
    </source>
</reference>
<feature type="non-terminal residue" evidence="3">
    <location>
        <position position="49"/>
    </location>
</feature>
<dbReference type="AlphaFoldDB" id="A0A831RVU8"/>
<sequence>MNESQNQPQPTVFVVDDDEAMRSSLQWLIESVGLSVECYDSAEAFLDAY</sequence>
<evidence type="ECO:0000313" key="3">
    <source>
        <dbReference type="EMBL" id="HEC06267.1"/>
    </source>
</evidence>
<dbReference type="PROSITE" id="PS50110">
    <property type="entry name" value="RESPONSE_REGULATORY"/>
    <property type="match status" value="1"/>
</dbReference>
<dbReference type="GO" id="GO:0000160">
    <property type="term" value="P:phosphorelay signal transduction system"/>
    <property type="evidence" value="ECO:0007669"/>
    <property type="project" value="InterPro"/>
</dbReference>
<dbReference type="InterPro" id="IPR001789">
    <property type="entry name" value="Sig_transdc_resp-reg_receiver"/>
</dbReference>
<keyword evidence="3" id="KW-0238">DNA-binding</keyword>
<organism evidence="3">
    <name type="scientific">Thiolapillus brandeum</name>
    <dbReference type="NCBI Taxonomy" id="1076588"/>
    <lineage>
        <taxon>Bacteria</taxon>
        <taxon>Pseudomonadati</taxon>
        <taxon>Pseudomonadota</taxon>
        <taxon>Gammaproteobacteria</taxon>
        <taxon>Chromatiales</taxon>
        <taxon>Sedimenticolaceae</taxon>
        <taxon>Thiolapillus</taxon>
    </lineage>
</organism>
<dbReference type="Proteomes" id="UP000886339">
    <property type="component" value="Unassembled WGS sequence"/>
</dbReference>
<dbReference type="SUPFAM" id="SSF52172">
    <property type="entry name" value="CheY-like"/>
    <property type="match status" value="1"/>
</dbReference>
<dbReference type="Gene3D" id="3.40.50.2300">
    <property type="match status" value="1"/>
</dbReference>
<accession>A0A831RVU8</accession>
<comment type="caution">
    <text evidence="3">The sequence shown here is derived from an EMBL/GenBank/DDBJ whole genome shotgun (WGS) entry which is preliminary data.</text>
</comment>
<comment type="caution">
    <text evidence="1">Lacks conserved residue(s) required for the propagation of feature annotation.</text>
</comment>
<dbReference type="EMBL" id="DRLF01000194">
    <property type="protein sequence ID" value="HEC06267.1"/>
    <property type="molecule type" value="Genomic_DNA"/>
</dbReference>
<gene>
    <name evidence="3" type="ORF">ENJ12_05420</name>
</gene>
<dbReference type="InterPro" id="IPR011006">
    <property type="entry name" value="CheY-like_superfamily"/>
</dbReference>
<protein>
    <submittedName>
        <fullName evidence="3">DNA-binding response regulator</fullName>
    </submittedName>
</protein>
<evidence type="ECO:0000259" key="2">
    <source>
        <dbReference type="PROSITE" id="PS50110"/>
    </source>
</evidence>
<name>A0A831RVU8_9GAMM</name>